<evidence type="ECO:0000256" key="1">
    <source>
        <dbReference type="PROSITE-ProRule" id="PRU00182"/>
    </source>
</evidence>
<evidence type="ECO:0000256" key="2">
    <source>
        <dbReference type="SAM" id="MobiDB-lite"/>
    </source>
</evidence>
<dbReference type="GO" id="GO:0003723">
    <property type="term" value="F:RNA binding"/>
    <property type="evidence" value="ECO:0007669"/>
    <property type="project" value="UniProtKB-KW"/>
</dbReference>
<evidence type="ECO:0000313" key="5">
    <source>
        <dbReference type="Proteomes" id="UP000004374"/>
    </source>
</evidence>
<evidence type="ECO:0000259" key="3">
    <source>
        <dbReference type="SMART" id="SM00363"/>
    </source>
</evidence>
<evidence type="ECO:0000313" key="4">
    <source>
        <dbReference type="EMBL" id="GAB60039.1"/>
    </source>
</evidence>
<keyword evidence="5" id="KW-1185">Reference proteome</keyword>
<dbReference type="CDD" id="cd00165">
    <property type="entry name" value="S4"/>
    <property type="match status" value="1"/>
</dbReference>
<keyword evidence="1" id="KW-0694">RNA-binding</keyword>
<sequence>MLAPNSLIWHYNGYLSSARHDDMTQSNTPAQSDTASLRLDKWLWACRFYKTRTLAKEMIEGGKVHYNGQRCKASRTVEPGATVRLAQGSDEKIVIVLGLSDKRLSAPLAQALYEETADSIAQRQKRAELRKTNSLFAPHPDTKPDKKERRKLLLLKSQQ</sequence>
<comment type="caution">
    <text evidence="4">The sequence shown here is derived from an EMBL/GenBank/DDBJ whole genome shotgun (WGS) entry which is preliminary data.</text>
</comment>
<dbReference type="SMART" id="SM00363">
    <property type="entry name" value="S4"/>
    <property type="match status" value="1"/>
</dbReference>
<dbReference type="AlphaFoldDB" id="I1E161"/>
<dbReference type="SUPFAM" id="SSF55174">
    <property type="entry name" value="Alpha-L RNA-binding motif"/>
    <property type="match status" value="1"/>
</dbReference>
<dbReference type="STRING" id="562729.RNAN_3052"/>
<dbReference type="InterPro" id="IPR036986">
    <property type="entry name" value="S4_RNA-bd_sf"/>
</dbReference>
<dbReference type="Gene3D" id="3.10.290.10">
    <property type="entry name" value="RNA-binding S4 domain"/>
    <property type="match status" value="1"/>
</dbReference>
<proteinExistence type="predicted"/>
<name>I1E161_9GAMM</name>
<reference evidence="4 5" key="1">
    <citation type="journal article" date="2012" name="J. Bacteriol.">
        <title>Genome Sequence of the Protease-Producing Bacterium Rheinheimera nanhaiensis E407-8T, Isolated from Deep-Sea Sediment of the South China Sea.</title>
        <authorList>
            <person name="Zhang X.-Y."/>
            <person name="Zhang Y.-J."/>
            <person name="Qin Q.-L."/>
            <person name="Xie B.-B."/>
            <person name="Chen X.-L."/>
            <person name="Zhou B.-C."/>
            <person name="Zhang Y.-Z."/>
        </authorList>
    </citation>
    <scope>NUCLEOTIDE SEQUENCE [LARGE SCALE GENOMIC DNA]</scope>
    <source>
        <strain evidence="4 5">E407-8</strain>
    </source>
</reference>
<dbReference type="PROSITE" id="PS50889">
    <property type="entry name" value="S4"/>
    <property type="match status" value="1"/>
</dbReference>
<protein>
    <submittedName>
        <fullName evidence="4">Ribosome-associated heat shock protein Hsp15</fullName>
    </submittedName>
</protein>
<organism evidence="4 5">
    <name type="scientific">Rheinheimera nanhaiensis E407-8</name>
    <dbReference type="NCBI Taxonomy" id="562729"/>
    <lineage>
        <taxon>Bacteria</taxon>
        <taxon>Pseudomonadati</taxon>
        <taxon>Pseudomonadota</taxon>
        <taxon>Gammaproteobacteria</taxon>
        <taxon>Chromatiales</taxon>
        <taxon>Chromatiaceae</taxon>
        <taxon>Rheinheimera</taxon>
    </lineage>
</organism>
<feature type="domain" description="RNA-binding S4" evidence="3">
    <location>
        <begin position="37"/>
        <end position="101"/>
    </location>
</feature>
<dbReference type="InterPro" id="IPR002942">
    <property type="entry name" value="S4_RNA-bd"/>
</dbReference>
<dbReference type="Proteomes" id="UP000004374">
    <property type="component" value="Unassembled WGS sequence"/>
</dbReference>
<accession>I1E161</accession>
<gene>
    <name evidence="4" type="primary">hslR</name>
    <name evidence="4" type="ORF">RNAN_3052</name>
</gene>
<feature type="region of interest" description="Disordered" evidence="2">
    <location>
        <begin position="129"/>
        <end position="159"/>
    </location>
</feature>
<keyword evidence="4" id="KW-0346">Stress response</keyword>
<dbReference type="NCBIfam" id="NF007673">
    <property type="entry name" value="PRK10348.1"/>
    <property type="match status" value="1"/>
</dbReference>
<dbReference type="EMBL" id="BAFK01000020">
    <property type="protein sequence ID" value="GAB60039.1"/>
    <property type="molecule type" value="Genomic_DNA"/>
</dbReference>
<dbReference type="Pfam" id="PF01479">
    <property type="entry name" value="S4"/>
    <property type="match status" value="1"/>
</dbReference>